<organism evidence="2 3">
    <name type="scientific">Phytophthora pseudosyringae</name>
    <dbReference type="NCBI Taxonomy" id="221518"/>
    <lineage>
        <taxon>Eukaryota</taxon>
        <taxon>Sar</taxon>
        <taxon>Stramenopiles</taxon>
        <taxon>Oomycota</taxon>
        <taxon>Peronosporomycetes</taxon>
        <taxon>Peronosporales</taxon>
        <taxon>Peronosporaceae</taxon>
        <taxon>Phytophthora</taxon>
    </lineage>
</organism>
<feature type="signal peptide" evidence="1">
    <location>
        <begin position="1"/>
        <end position="20"/>
    </location>
</feature>
<evidence type="ECO:0000313" key="3">
    <source>
        <dbReference type="Proteomes" id="UP000694044"/>
    </source>
</evidence>
<keyword evidence="3" id="KW-1185">Reference proteome</keyword>
<name>A0A8T1VKS5_9STRA</name>
<feature type="chain" id="PRO_5035861601" description="RxLR effector protein" evidence="1">
    <location>
        <begin position="21"/>
        <end position="253"/>
    </location>
</feature>
<evidence type="ECO:0008006" key="4">
    <source>
        <dbReference type="Google" id="ProtNLM"/>
    </source>
</evidence>
<reference evidence="2" key="1">
    <citation type="submission" date="2021-02" db="EMBL/GenBank/DDBJ databases">
        <authorList>
            <person name="Palmer J.M."/>
        </authorList>
    </citation>
    <scope>NUCLEOTIDE SEQUENCE</scope>
    <source>
        <strain evidence="2">SCRP734</strain>
    </source>
</reference>
<dbReference type="AlphaFoldDB" id="A0A8T1VKS5"/>
<sequence length="253" mass="29870">MRFPQVILVPLFILTASSYAFPSPDHPALRASMIRDDAQSRQLRVNHASRDAEERGFLTSAVAKTKMWWKTKRWAEKGTPADEVKKALGLDKMTESAMKENPNYKYYQKYLYKAEGVKLDGWAESSQISPPSLWSKFGLDQMSATQRANSDKLRVYTRYLKKYDNNVYRYGYKEYYPSTAAEKEVYANVWALSNRPNEYVLKRLNIDRGDNTYFNYNYKTTMTRWKSKAVIKAHDNYKYFKMFKKLRKQYLYG</sequence>
<evidence type="ECO:0000313" key="2">
    <source>
        <dbReference type="EMBL" id="KAG7380809.1"/>
    </source>
</evidence>
<dbReference type="EMBL" id="JAGDFM010000276">
    <property type="protein sequence ID" value="KAG7380809.1"/>
    <property type="molecule type" value="Genomic_DNA"/>
</dbReference>
<dbReference type="Proteomes" id="UP000694044">
    <property type="component" value="Unassembled WGS sequence"/>
</dbReference>
<proteinExistence type="predicted"/>
<evidence type="ECO:0000256" key="1">
    <source>
        <dbReference type="SAM" id="SignalP"/>
    </source>
</evidence>
<gene>
    <name evidence="2" type="ORF">PHYPSEUDO_006769</name>
</gene>
<keyword evidence="1" id="KW-0732">Signal</keyword>
<accession>A0A8T1VKS5</accession>
<dbReference type="OrthoDB" id="128134at2759"/>
<comment type="caution">
    <text evidence="2">The sequence shown here is derived from an EMBL/GenBank/DDBJ whole genome shotgun (WGS) entry which is preliminary data.</text>
</comment>
<protein>
    <recommendedName>
        <fullName evidence="4">RxLR effector protein</fullName>
    </recommendedName>
</protein>